<protein>
    <submittedName>
        <fullName evidence="1">Uncharacterized protein</fullName>
    </submittedName>
</protein>
<comment type="caution">
    <text evidence="1">The sequence shown here is derived from an EMBL/GenBank/DDBJ whole genome shotgun (WGS) entry which is preliminary data.</text>
</comment>
<evidence type="ECO:0000313" key="1">
    <source>
        <dbReference type="EMBL" id="KAF9440033.1"/>
    </source>
</evidence>
<dbReference type="Proteomes" id="UP000807342">
    <property type="component" value="Unassembled WGS sequence"/>
</dbReference>
<dbReference type="AlphaFoldDB" id="A0A9P6BVY9"/>
<accession>A0A9P6BVY9</accession>
<name>A0A9P6BVY9_9AGAR</name>
<dbReference type="EMBL" id="MU152971">
    <property type="protein sequence ID" value="KAF9440033.1"/>
    <property type="molecule type" value="Genomic_DNA"/>
</dbReference>
<reference evidence="1" key="1">
    <citation type="submission" date="2020-11" db="EMBL/GenBank/DDBJ databases">
        <authorList>
            <consortium name="DOE Joint Genome Institute"/>
            <person name="Ahrendt S."/>
            <person name="Riley R."/>
            <person name="Andreopoulos W."/>
            <person name="Labutti K."/>
            <person name="Pangilinan J."/>
            <person name="Ruiz-Duenas F.J."/>
            <person name="Barrasa J.M."/>
            <person name="Sanchez-Garcia M."/>
            <person name="Camarero S."/>
            <person name="Miyauchi S."/>
            <person name="Serrano A."/>
            <person name="Linde D."/>
            <person name="Babiker R."/>
            <person name="Drula E."/>
            <person name="Ayuso-Fernandez I."/>
            <person name="Pacheco R."/>
            <person name="Padilla G."/>
            <person name="Ferreira P."/>
            <person name="Barriuso J."/>
            <person name="Kellner H."/>
            <person name="Castanera R."/>
            <person name="Alfaro M."/>
            <person name="Ramirez L."/>
            <person name="Pisabarro A.G."/>
            <person name="Kuo A."/>
            <person name="Tritt A."/>
            <person name="Lipzen A."/>
            <person name="He G."/>
            <person name="Yan M."/>
            <person name="Ng V."/>
            <person name="Cullen D."/>
            <person name="Martin F."/>
            <person name="Rosso M.-N."/>
            <person name="Henrissat B."/>
            <person name="Hibbett D."/>
            <person name="Martinez A.T."/>
            <person name="Grigoriev I.V."/>
        </authorList>
    </citation>
    <scope>NUCLEOTIDE SEQUENCE</scope>
    <source>
        <strain evidence="1">MF-IS2</strain>
    </source>
</reference>
<evidence type="ECO:0000313" key="2">
    <source>
        <dbReference type="Proteomes" id="UP000807342"/>
    </source>
</evidence>
<proteinExistence type="predicted"/>
<keyword evidence="2" id="KW-1185">Reference proteome</keyword>
<organism evidence="1 2">
    <name type="scientific">Macrolepiota fuliginosa MF-IS2</name>
    <dbReference type="NCBI Taxonomy" id="1400762"/>
    <lineage>
        <taxon>Eukaryota</taxon>
        <taxon>Fungi</taxon>
        <taxon>Dikarya</taxon>
        <taxon>Basidiomycota</taxon>
        <taxon>Agaricomycotina</taxon>
        <taxon>Agaricomycetes</taxon>
        <taxon>Agaricomycetidae</taxon>
        <taxon>Agaricales</taxon>
        <taxon>Agaricineae</taxon>
        <taxon>Agaricaceae</taxon>
        <taxon>Macrolepiota</taxon>
    </lineage>
</organism>
<gene>
    <name evidence="1" type="ORF">P691DRAFT_768402</name>
</gene>
<sequence length="180" mass="19803">MAPNWASNWYTWHDYNIEIKKQSLHIPIDPSHFHQCIWTHLDSENIKKHTMQFMQCSTPCPTPNHHHWHPSSAPHKLAGDPQPTAFSVETPTTAPENALPPYKSMAAPSSSSTLVPRASGVMDKVSYSASPSMVYLVVTPLAATGNTGVPYAGTPAMGHNCAHLSEFHPIITPLMADAWE</sequence>